<feature type="transmembrane region" description="Helical" evidence="1">
    <location>
        <begin position="12"/>
        <end position="29"/>
    </location>
</feature>
<organism evidence="2 3">
    <name type="scientific">Catenulispora pinistramenti</name>
    <dbReference type="NCBI Taxonomy" id="2705254"/>
    <lineage>
        <taxon>Bacteria</taxon>
        <taxon>Bacillati</taxon>
        <taxon>Actinomycetota</taxon>
        <taxon>Actinomycetes</taxon>
        <taxon>Catenulisporales</taxon>
        <taxon>Catenulisporaceae</taxon>
        <taxon>Catenulispora</taxon>
    </lineage>
</organism>
<keyword evidence="1" id="KW-1133">Transmembrane helix</keyword>
<name>A0ABS5KYA9_9ACTN</name>
<keyword evidence="1" id="KW-0472">Membrane</keyword>
<keyword evidence="3" id="KW-1185">Reference proteome</keyword>
<comment type="caution">
    <text evidence="2">The sequence shown here is derived from an EMBL/GenBank/DDBJ whole genome shotgun (WGS) entry which is preliminary data.</text>
</comment>
<dbReference type="RefSeq" id="WP_212014983.1">
    <property type="nucleotide sequence ID" value="NZ_JAAFYZ010000125.1"/>
</dbReference>
<dbReference type="EMBL" id="JAAFYZ010000125">
    <property type="protein sequence ID" value="MBS2551048.1"/>
    <property type="molecule type" value="Genomic_DNA"/>
</dbReference>
<feature type="transmembrane region" description="Helical" evidence="1">
    <location>
        <begin position="35"/>
        <end position="57"/>
    </location>
</feature>
<gene>
    <name evidence="2" type="ORF">KGQ19_29680</name>
</gene>
<accession>A0ABS5KYA9</accession>
<keyword evidence="1" id="KW-0812">Transmembrane</keyword>
<protein>
    <submittedName>
        <fullName evidence="2">Uncharacterized protein</fullName>
    </submittedName>
</protein>
<reference evidence="2 3" key="1">
    <citation type="submission" date="2020-02" db="EMBL/GenBank/DDBJ databases">
        <title>Acidophilic actinobacteria isolated from forest soil.</title>
        <authorList>
            <person name="Golinska P."/>
        </authorList>
    </citation>
    <scope>NUCLEOTIDE SEQUENCE [LARGE SCALE GENOMIC DNA]</scope>
    <source>
        <strain evidence="2 3">NL8</strain>
    </source>
</reference>
<dbReference type="Proteomes" id="UP000730482">
    <property type="component" value="Unassembled WGS sequence"/>
</dbReference>
<proteinExistence type="predicted"/>
<sequence length="356" mass="39253">MRRGYSPVEMATAAGITAATAFFTAATTWRGQWSVASASMASLLWASIAALAVLAVVARRPAHRPTTAVDTCVGQEFPEFPTRRYLRAVEEAKQLVRIQDACIGFLLEPELRERAVVAFRRLLQDAGGRVEIVLMEPQAIEVGLRAEALTAAFENPQDYVERVKANLCHLYQFRKTLTESARSRFEVTLVSWLPGVTCYQADDVLLTAVFPLYRRSDDAPQICVAEDSPPGHVVSEAFRFLRDQVGHGFEERMLLAVASGDVDLDADAAAGNGCRMRYVGPDSDDCVYVLAGDCAIADGERVVADLPDDDGDSVRRRYEARVFERSEPRFTRVADELVSKYGDEIAEERVLALLPA</sequence>
<evidence type="ECO:0000313" key="2">
    <source>
        <dbReference type="EMBL" id="MBS2551048.1"/>
    </source>
</evidence>
<evidence type="ECO:0000313" key="3">
    <source>
        <dbReference type="Proteomes" id="UP000730482"/>
    </source>
</evidence>
<evidence type="ECO:0000256" key="1">
    <source>
        <dbReference type="SAM" id="Phobius"/>
    </source>
</evidence>